<evidence type="ECO:0000313" key="2">
    <source>
        <dbReference type="EMBL" id="ETP39309.1"/>
    </source>
</evidence>
<evidence type="ECO:0000313" key="3">
    <source>
        <dbReference type="Proteomes" id="UP000018948"/>
    </source>
</evidence>
<feature type="compositionally biased region" description="Low complexity" evidence="1">
    <location>
        <begin position="135"/>
        <end position="146"/>
    </location>
</feature>
<organism evidence="2 3">
    <name type="scientific">Phytophthora nicotianae P10297</name>
    <dbReference type="NCBI Taxonomy" id="1317064"/>
    <lineage>
        <taxon>Eukaryota</taxon>
        <taxon>Sar</taxon>
        <taxon>Stramenopiles</taxon>
        <taxon>Oomycota</taxon>
        <taxon>Peronosporomycetes</taxon>
        <taxon>Peronosporales</taxon>
        <taxon>Peronosporaceae</taxon>
        <taxon>Phytophthora</taxon>
    </lineage>
</organism>
<name>W2YZD2_PHYNI</name>
<protein>
    <submittedName>
        <fullName evidence="2">Uncharacterized protein</fullName>
    </submittedName>
</protein>
<comment type="caution">
    <text evidence="2">The sequence shown here is derived from an EMBL/GenBank/DDBJ whole genome shotgun (WGS) entry which is preliminary data.</text>
</comment>
<feature type="compositionally biased region" description="Polar residues" evidence="1">
    <location>
        <begin position="121"/>
        <end position="134"/>
    </location>
</feature>
<gene>
    <name evidence="2" type="ORF">F442_13198</name>
</gene>
<reference evidence="2 3" key="1">
    <citation type="submission" date="2013-11" db="EMBL/GenBank/DDBJ databases">
        <title>The Genome Sequence of Phytophthora parasitica P10297.</title>
        <authorList>
            <consortium name="The Broad Institute Genomics Platform"/>
            <person name="Russ C."/>
            <person name="Tyler B."/>
            <person name="Panabieres F."/>
            <person name="Shan W."/>
            <person name="Tripathy S."/>
            <person name="Grunwald N."/>
            <person name="Machado M."/>
            <person name="Johnson C.S."/>
            <person name="Walker B."/>
            <person name="Young S.K."/>
            <person name="Zeng Q."/>
            <person name="Gargeya S."/>
            <person name="Fitzgerald M."/>
            <person name="Haas B."/>
            <person name="Abouelleil A."/>
            <person name="Allen A.W."/>
            <person name="Alvarado L."/>
            <person name="Arachchi H.M."/>
            <person name="Berlin A.M."/>
            <person name="Chapman S.B."/>
            <person name="Gainer-Dewar J."/>
            <person name="Goldberg J."/>
            <person name="Griggs A."/>
            <person name="Gujja S."/>
            <person name="Hansen M."/>
            <person name="Howarth C."/>
            <person name="Imamovic A."/>
            <person name="Ireland A."/>
            <person name="Larimer J."/>
            <person name="McCowan C."/>
            <person name="Murphy C."/>
            <person name="Pearson M."/>
            <person name="Poon T.W."/>
            <person name="Priest M."/>
            <person name="Roberts A."/>
            <person name="Saif S."/>
            <person name="Shea T."/>
            <person name="Sisk P."/>
            <person name="Sykes S."/>
            <person name="Wortman J."/>
            <person name="Nusbaum C."/>
            <person name="Birren B."/>
        </authorList>
    </citation>
    <scope>NUCLEOTIDE SEQUENCE [LARGE SCALE GENOMIC DNA]</scope>
    <source>
        <strain evidence="2 3">P10297</strain>
    </source>
</reference>
<accession>W2YZD2</accession>
<feature type="region of interest" description="Disordered" evidence="1">
    <location>
        <begin position="108"/>
        <end position="159"/>
    </location>
</feature>
<sequence>MVSRFTTMEDLKMLQELIQIKVKQIRDRLNLLKARFKEKEQLSALASGVEESIHAVNVQTHYTDIDGLIQEYMELKQLHHETKAAQKISKEKKREDLAKCVAAIVAESRRRRAERDEPSLYNDSGDSSVTQRVVSGTESTISTGSSRRYSEGLSARKRF</sequence>
<dbReference type="Proteomes" id="UP000018948">
    <property type="component" value="Unassembled WGS sequence"/>
</dbReference>
<proteinExistence type="predicted"/>
<evidence type="ECO:0000256" key="1">
    <source>
        <dbReference type="SAM" id="MobiDB-lite"/>
    </source>
</evidence>
<dbReference type="AlphaFoldDB" id="W2YZD2"/>
<dbReference type="EMBL" id="ANIY01002747">
    <property type="protein sequence ID" value="ETP39309.1"/>
    <property type="molecule type" value="Genomic_DNA"/>
</dbReference>